<dbReference type="AlphaFoldDB" id="A7ST25"/>
<feature type="non-terminal residue" evidence="3">
    <location>
        <position position="1"/>
    </location>
</feature>
<dbReference type="PhylomeDB" id="A7ST25"/>
<dbReference type="PROSITE" id="PS50022">
    <property type="entry name" value="FA58C_3"/>
    <property type="match status" value="1"/>
</dbReference>
<dbReference type="FunFam" id="2.60.120.260:FF:000002">
    <property type="entry name" value="Coagulation factor VIII"/>
    <property type="match status" value="1"/>
</dbReference>
<dbReference type="CDD" id="cd00057">
    <property type="entry name" value="FA58C"/>
    <property type="match status" value="1"/>
</dbReference>
<name>A7ST25_NEMVE</name>
<dbReference type="PROSITE" id="PS01286">
    <property type="entry name" value="FA58C_2"/>
    <property type="match status" value="1"/>
</dbReference>
<dbReference type="SMART" id="SM00231">
    <property type="entry name" value="FA58C"/>
    <property type="match status" value="1"/>
</dbReference>
<dbReference type="InterPro" id="IPR000421">
    <property type="entry name" value="FA58C"/>
</dbReference>
<dbReference type="EMBL" id="DS469788">
    <property type="protein sequence ID" value="EDO33126.1"/>
    <property type="molecule type" value="Genomic_DNA"/>
</dbReference>
<evidence type="ECO:0000259" key="2">
    <source>
        <dbReference type="PROSITE" id="PS50022"/>
    </source>
</evidence>
<feature type="domain" description="F5/8 type C" evidence="2">
    <location>
        <begin position="4"/>
        <end position="156"/>
    </location>
</feature>
<keyword evidence="4" id="KW-1185">Reference proteome</keyword>
<dbReference type="PANTHER" id="PTHR24543">
    <property type="entry name" value="MULTICOPPER OXIDASE-RELATED"/>
    <property type="match status" value="1"/>
</dbReference>
<evidence type="ECO:0000256" key="1">
    <source>
        <dbReference type="ARBA" id="ARBA00023157"/>
    </source>
</evidence>
<gene>
    <name evidence="3" type="ORF">NEMVEDRAFT_v1g130647</name>
</gene>
<protein>
    <recommendedName>
        <fullName evidence="2">F5/8 type C domain-containing protein</fullName>
    </recommendedName>
</protein>
<dbReference type="OMA" id="INLESWP"/>
<dbReference type="PANTHER" id="PTHR24543:SF332">
    <property type="entry name" value="F5_8 TYPE C DOMAIN-CONTAINING PROTEIN"/>
    <property type="match status" value="1"/>
</dbReference>
<organism evidence="3 4">
    <name type="scientific">Nematostella vectensis</name>
    <name type="common">Starlet sea anemone</name>
    <dbReference type="NCBI Taxonomy" id="45351"/>
    <lineage>
        <taxon>Eukaryota</taxon>
        <taxon>Metazoa</taxon>
        <taxon>Cnidaria</taxon>
        <taxon>Anthozoa</taxon>
        <taxon>Hexacorallia</taxon>
        <taxon>Actiniaria</taxon>
        <taxon>Edwardsiidae</taxon>
        <taxon>Nematostella</taxon>
    </lineage>
</organism>
<dbReference type="PROSITE" id="PS01285">
    <property type="entry name" value="FA58C_1"/>
    <property type="match status" value="1"/>
</dbReference>
<evidence type="ECO:0000313" key="4">
    <source>
        <dbReference type="Proteomes" id="UP000001593"/>
    </source>
</evidence>
<sequence>LDKCEDPLGIEEGIIEDAQMTASSAWNNNFKRYGAHRARINLESWPAGWNAKRFDPDPWLQIDLGSVKTVTSVATQGLGHGNHDEWVKTYRVSTSLDGETWFVHQNGDRDKIFMGNTDGTTVKRNEFKPNLKTRWLRIHPRTWNNNVALRLELYGC</sequence>
<reference evidence="3 4" key="1">
    <citation type="journal article" date="2007" name="Science">
        <title>Sea anemone genome reveals ancestral eumetazoan gene repertoire and genomic organization.</title>
        <authorList>
            <person name="Putnam N.H."/>
            <person name="Srivastava M."/>
            <person name="Hellsten U."/>
            <person name="Dirks B."/>
            <person name="Chapman J."/>
            <person name="Salamov A."/>
            <person name="Terry A."/>
            <person name="Shapiro H."/>
            <person name="Lindquist E."/>
            <person name="Kapitonov V.V."/>
            <person name="Jurka J."/>
            <person name="Genikhovich G."/>
            <person name="Grigoriev I.V."/>
            <person name="Lucas S.M."/>
            <person name="Steele R.E."/>
            <person name="Finnerty J.R."/>
            <person name="Technau U."/>
            <person name="Martindale M.Q."/>
            <person name="Rokhsar D.S."/>
        </authorList>
    </citation>
    <scope>NUCLEOTIDE SEQUENCE [LARGE SCALE GENOMIC DNA]</scope>
    <source>
        <strain evidence="4">CH2 X CH6</strain>
    </source>
</reference>
<dbReference type="Proteomes" id="UP000001593">
    <property type="component" value="Unassembled WGS sequence"/>
</dbReference>
<evidence type="ECO:0000313" key="3">
    <source>
        <dbReference type="EMBL" id="EDO33126.1"/>
    </source>
</evidence>
<proteinExistence type="predicted"/>
<dbReference type="eggNOG" id="ENOG502QSFZ">
    <property type="taxonomic scope" value="Eukaryota"/>
</dbReference>
<dbReference type="Pfam" id="PF00754">
    <property type="entry name" value="F5_F8_type_C"/>
    <property type="match status" value="1"/>
</dbReference>
<dbReference type="GO" id="GO:0005615">
    <property type="term" value="C:extracellular space"/>
    <property type="evidence" value="ECO:0000318"/>
    <property type="project" value="GO_Central"/>
</dbReference>
<dbReference type="InterPro" id="IPR008979">
    <property type="entry name" value="Galactose-bd-like_sf"/>
</dbReference>
<dbReference type="SUPFAM" id="SSF49785">
    <property type="entry name" value="Galactose-binding domain-like"/>
    <property type="match status" value="1"/>
</dbReference>
<accession>A7ST25</accession>
<dbReference type="Gene3D" id="2.60.120.260">
    <property type="entry name" value="Galactose-binding domain-like"/>
    <property type="match status" value="1"/>
</dbReference>
<dbReference type="HOGENOM" id="CLU_030066_1_2_1"/>
<dbReference type="InParanoid" id="A7ST25"/>
<keyword evidence="1" id="KW-1015">Disulfide bond</keyword>